<evidence type="ECO:0000256" key="3">
    <source>
        <dbReference type="SAM" id="Phobius"/>
    </source>
</evidence>
<feature type="region of interest" description="Disordered" evidence="2">
    <location>
        <begin position="176"/>
        <end position="195"/>
    </location>
</feature>
<dbReference type="EnsemblMetazoa" id="XM_038196978.1">
    <property type="protein sequence ID" value="XP_038052906.1"/>
    <property type="gene ID" value="LOC119725545"/>
</dbReference>
<dbReference type="GeneID" id="119725545"/>
<evidence type="ECO:0000256" key="2">
    <source>
        <dbReference type="SAM" id="MobiDB-lite"/>
    </source>
</evidence>
<dbReference type="OMA" id="FICINAP"/>
<feature type="coiled-coil region" evidence="1">
    <location>
        <begin position="88"/>
        <end position="115"/>
    </location>
</feature>
<protein>
    <submittedName>
        <fullName evidence="5">Uncharacterized protein</fullName>
    </submittedName>
</protein>
<dbReference type="EnsemblMetazoa" id="XM_038196977.1">
    <property type="protein sequence ID" value="XP_038052905.1"/>
    <property type="gene ID" value="LOC119725545"/>
</dbReference>
<evidence type="ECO:0000256" key="1">
    <source>
        <dbReference type="SAM" id="Coils"/>
    </source>
</evidence>
<reference evidence="5" key="1">
    <citation type="submission" date="2022-11" db="UniProtKB">
        <authorList>
            <consortium name="EnsemblMetazoa"/>
        </authorList>
    </citation>
    <scope>IDENTIFICATION</scope>
</reference>
<keyword evidence="3" id="KW-0812">Transmembrane</keyword>
<dbReference type="Proteomes" id="UP000887568">
    <property type="component" value="Unplaced"/>
</dbReference>
<feature type="transmembrane region" description="Helical" evidence="3">
    <location>
        <begin position="65"/>
        <end position="88"/>
    </location>
</feature>
<keyword evidence="1" id="KW-0175">Coiled coil</keyword>
<name>A0A913ZP60_PATMI</name>
<dbReference type="OrthoDB" id="10409046at2759"/>
<feature type="chain" id="PRO_5038275652" evidence="4">
    <location>
        <begin position="31"/>
        <end position="195"/>
    </location>
</feature>
<feature type="region of interest" description="Disordered" evidence="2">
    <location>
        <begin position="134"/>
        <end position="166"/>
    </location>
</feature>
<organism evidence="5 6">
    <name type="scientific">Patiria miniata</name>
    <name type="common">Bat star</name>
    <name type="synonym">Asterina miniata</name>
    <dbReference type="NCBI Taxonomy" id="46514"/>
    <lineage>
        <taxon>Eukaryota</taxon>
        <taxon>Metazoa</taxon>
        <taxon>Echinodermata</taxon>
        <taxon>Eleutherozoa</taxon>
        <taxon>Asterozoa</taxon>
        <taxon>Asteroidea</taxon>
        <taxon>Valvatacea</taxon>
        <taxon>Valvatida</taxon>
        <taxon>Asterinidae</taxon>
        <taxon>Patiria</taxon>
    </lineage>
</organism>
<evidence type="ECO:0000313" key="5">
    <source>
        <dbReference type="EnsemblMetazoa" id="XP_038052905.1"/>
    </source>
</evidence>
<dbReference type="AlphaFoldDB" id="A0A913ZP60"/>
<dbReference type="RefSeq" id="XP_038052906.1">
    <property type="nucleotide sequence ID" value="XM_038196978.1"/>
</dbReference>
<sequence length="195" mass="21790">MAFSWITYQCTRAFFTIVVLISISVSPVIAATPATLAGPGMPQQPVHHSGSSHKSGGLDSFQTGMIIGFVTFAVLALCMMLLILYFLVRGTRKELRKAQVELAELREQRRQDMATERLQVKGRASELRCIVDEEEDDSSDLVKDENEQDDGVGYDYQPPPSPPAYDNYTYVAMEAQRNGRHGRSKRKANDCIIEN</sequence>
<accession>A0A913ZP60</accession>
<keyword evidence="3" id="KW-1133">Transmembrane helix</keyword>
<evidence type="ECO:0000256" key="4">
    <source>
        <dbReference type="SAM" id="SignalP"/>
    </source>
</evidence>
<dbReference type="RefSeq" id="XP_038052905.1">
    <property type="nucleotide sequence ID" value="XM_038196977.1"/>
</dbReference>
<keyword evidence="6" id="KW-1185">Reference proteome</keyword>
<evidence type="ECO:0000313" key="6">
    <source>
        <dbReference type="Proteomes" id="UP000887568"/>
    </source>
</evidence>
<keyword evidence="3" id="KW-0472">Membrane</keyword>
<proteinExistence type="predicted"/>
<feature type="signal peptide" evidence="4">
    <location>
        <begin position="1"/>
        <end position="30"/>
    </location>
</feature>
<keyword evidence="4" id="KW-0732">Signal</keyword>